<proteinExistence type="inferred from homology"/>
<evidence type="ECO:0000313" key="3">
    <source>
        <dbReference type="EMBL" id="GFQ86862.1"/>
    </source>
</evidence>
<sequence>MNLISRLIGIHELMLLNFYPYLHKYLRPHQIDVTKILLCAAQATHEQVPPDIAATLIKEILDNFVTERNSPEGIAVGINAIREICSRCPLAMDSEYLDDLAQYKKFKNKNVTEAAKSIINLFREINPKMLKRRYKIRPTEAVKELNEKSLMEDEKANDSDGWIDVSHSEDEVYFDEEEGK</sequence>
<dbReference type="AlphaFoldDB" id="A0A8X6FRM9"/>
<keyword evidence="1" id="KW-0813">Transport</keyword>
<dbReference type="GO" id="GO:0000055">
    <property type="term" value="P:ribosomal large subunit export from nucleus"/>
    <property type="evidence" value="ECO:0007669"/>
    <property type="project" value="UniProtKB-UniRule"/>
</dbReference>
<keyword evidence="1" id="KW-0653">Protein transport</keyword>
<comment type="subcellular location">
    <subcellularLocation>
        <location evidence="1">Nucleus</location>
        <location evidence="1">Nucleolus</location>
    </subcellularLocation>
</comment>
<dbReference type="Proteomes" id="UP000887116">
    <property type="component" value="Unassembled WGS sequence"/>
</dbReference>
<dbReference type="InterPro" id="IPR012977">
    <property type="entry name" value="SDA1_N"/>
</dbReference>
<dbReference type="GO" id="GO:0042273">
    <property type="term" value="P:ribosomal large subunit biogenesis"/>
    <property type="evidence" value="ECO:0007669"/>
    <property type="project" value="UniProtKB-UniRule"/>
</dbReference>
<evidence type="ECO:0000259" key="2">
    <source>
        <dbReference type="Pfam" id="PF08158"/>
    </source>
</evidence>
<dbReference type="PANTHER" id="PTHR12730">
    <property type="entry name" value="HSDA/SDA1-RELATED"/>
    <property type="match status" value="1"/>
</dbReference>
<dbReference type="Pfam" id="PF08158">
    <property type="entry name" value="SDA1_HEAT"/>
    <property type="match status" value="1"/>
</dbReference>
<feature type="domain" description="SDA1 N-terminal" evidence="2">
    <location>
        <begin position="1"/>
        <end position="107"/>
    </location>
</feature>
<dbReference type="InterPro" id="IPR027312">
    <property type="entry name" value="Sda1"/>
</dbReference>
<dbReference type="OrthoDB" id="2196187at2759"/>
<comment type="similarity">
    <text evidence="1">Belongs to the SDA1 family.</text>
</comment>
<comment type="caution">
    <text evidence="3">The sequence shown here is derived from an EMBL/GenBank/DDBJ whole genome shotgun (WGS) entry which is preliminary data.</text>
</comment>
<dbReference type="GO" id="GO:0005730">
    <property type="term" value="C:nucleolus"/>
    <property type="evidence" value="ECO:0007669"/>
    <property type="project" value="UniProtKB-SubCell"/>
</dbReference>
<name>A0A8X6FRM9_TRICU</name>
<reference evidence="3" key="1">
    <citation type="submission" date="2020-07" db="EMBL/GenBank/DDBJ databases">
        <title>Multicomponent nature underlies the extraordinary mechanical properties of spider dragline silk.</title>
        <authorList>
            <person name="Kono N."/>
            <person name="Nakamura H."/>
            <person name="Mori M."/>
            <person name="Yoshida Y."/>
            <person name="Ohtoshi R."/>
            <person name="Malay A.D."/>
            <person name="Moran D.A.P."/>
            <person name="Tomita M."/>
            <person name="Numata K."/>
            <person name="Arakawa K."/>
        </authorList>
    </citation>
    <scope>NUCLEOTIDE SEQUENCE</scope>
</reference>
<evidence type="ECO:0000313" key="4">
    <source>
        <dbReference type="Proteomes" id="UP000887116"/>
    </source>
</evidence>
<dbReference type="PANTHER" id="PTHR12730:SF0">
    <property type="entry name" value="PROTEIN SDA1 HOMOLOG"/>
    <property type="match status" value="1"/>
</dbReference>
<keyword evidence="1" id="KW-0539">Nucleus</keyword>
<organism evidence="3 4">
    <name type="scientific">Trichonephila clavata</name>
    <name type="common">Joro spider</name>
    <name type="synonym">Nephila clavata</name>
    <dbReference type="NCBI Taxonomy" id="2740835"/>
    <lineage>
        <taxon>Eukaryota</taxon>
        <taxon>Metazoa</taxon>
        <taxon>Ecdysozoa</taxon>
        <taxon>Arthropoda</taxon>
        <taxon>Chelicerata</taxon>
        <taxon>Arachnida</taxon>
        <taxon>Araneae</taxon>
        <taxon>Araneomorphae</taxon>
        <taxon>Entelegynae</taxon>
        <taxon>Araneoidea</taxon>
        <taxon>Nephilidae</taxon>
        <taxon>Trichonephila</taxon>
    </lineage>
</organism>
<keyword evidence="1" id="KW-0690">Ribosome biogenesis</keyword>
<keyword evidence="4" id="KW-1185">Reference proteome</keyword>
<accession>A0A8X6FRM9</accession>
<evidence type="ECO:0000256" key="1">
    <source>
        <dbReference type="RuleBase" id="RU365057"/>
    </source>
</evidence>
<dbReference type="EMBL" id="BMAO01003287">
    <property type="protein sequence ID" value="GFQ86862.1"/>
    <property type="molecule type" value="Genomic_DNA"/>
</dbReference>
<gene>
    <name evidence="3" type="primary">SDAD1</name>
    <name evidence="3" type="ORF">TNCT_482661</name>
</gene>
<protein>
    <recommendedName>
        <fullName evidence="1">Protein SDA1</fullName>
    </recommendedName>
</protein>
<comment type="function">
    <text evidence="1">Required for 60S pre-ribosomal subunits export to the cytoplasm.</text>
</comment>
<dbReference type="GO" id="GO:0015031">
    <property type="term" value="P:protein transport"/>
    <property type="evidence" value="ECO:0007669"/>
    <property type="project" value="UniProtKB-KW"/>
</dbReference>